<dbReference type="Pfam" id="PF13883">
    <property type="entry name" value="CREG_beta-barrel"/>
    <property type="match status" value="1"/>
</dbReference>
<reference evidence="3" key="1">
    <citation type="submission" date="2021-01" db="EMBL/GenBank/DDBJ databases">
        <authorList>
            <person name="Corre E."/>
            <person name="Pelletier E."/>
            <person name="Niang G."/>
            <person name="Scheremetjew M."/>
            <person name="Finn R."/>
            <person name="Kale V."/>
            <person name="Holt S."/>
            <person name="Cochrane G."/>
            <person name="Meng A."/>
            <person name="Brown T."/>
            <person name="Cohen L."/>
        </authorList>
    </citation>
    <scope>NUCLEOTIDE SEQUENCE</scope>
    <source>
        <strain evidence="3">CCMP645</strain>
    </source>
</reference>
<keyword evidence="1" id="KW-0732">Signal</keyword>
<dbReference type="SUPFAM" id="SSF50475">
    <property type="entry name" value="FMN-binding split barrel"/>
    <property type="match status" value="1"/>
</dbReference>
<feature type="signal peptide" evidence="1">
    <location>
        <begin position="1"/>
        <end position="28"/>
    </location>
</feature>
<dbReference type="EMBL" id="HBIZ01009009">
    <property type="protein sequence ID" value="CAE0752669.1"/>
    <property type="molecule type" value="Transcribed_RNA"/>
</dbReference>
<dbReference type="Gene3D" id="2.30.110.10">
    <property type="entry name" value="Electron Transport, Fmn-binding Protein, Chain A"/>
    <property type="match status" value="1"/>
</dbReference>
<evidence type="ECO:0000313" key="4">
    <source>
        <dbReference type="EMBL" id="CAE0752669.1"/>
    </source>
</evidence>
<dbReference type="GO" id="GO:0005737">
    <property type="term" value="C:cytoplasm"/>
    <property type="evidence" value="ECO:0007669"/>
    <property type="project" value="UniProtKB-ARBA"/>
</dbReference>
<evidence type="ECO:0000256" key="1">
    <source>
        <dbReference type="SAM" id="SignalP"/>
    </source>
</evidence>
<protein>
    <recommendedName>
        <fullName evidence="2">CREG-like beta-barrel domain-containing protein</fullName>
    </recommendedName>
</protein>
<dbReference type="InterPro" id="IPR012349">
    <property type="entry name" value="Split_barrel_FMN-bd"/>
</dbReference>
<dbReference type="InterPro" id="IPR055343">
    <property type="entry name" value="CREG_beta-barrel"/>
</dbReference>
<organism evidence="3">
    <name type="scientific">Chrysotila carterae</name>
    <name type="common">Marine alga</name>
    <name type="synonym">Syracosphaera carterae</name>
    <dbReference type="NCBI Taxonomy" id="13221"/>
    <lineage>
        <taxon>Eukaryota</taxon>
        <taxon>Haptista</taxon>
        <taxon>Haptophyta</taxon>
        <taxon>Prymnesiophyceae</taxon>
        <taxon>Isochrysidales</taxon>
        <taxon>Isochrysidaceae</taxon>
        <taxon>Chrysotila</taxon>
    </lineage>
</organism>
<gene>
    <name evidence="3" type="ORF">PCAR00345_LOCUS5255</name>
    <name evidence="4" type="ORF">PCAR00345_LOCUS5256</name>
</gene>
<proteinExistence type="predicted"/>
<dbReference type="AlphaFoldDB" id="A0A6S9RA70"/>
<feature type="chain" id="PRO_5036191554" description="CREG-like beta-barrel domain-containing protein" evidence="1">
    <location>
        <begin position="29"/>
        <end position="212"/>
    </location>
</feature>
<dbReference type="EMBL" id="HBIZ01009008">
    <property type="protein sequence ID" value="CAE0752668.1"/>
    <property type="molecule type" value="Transcribed_RNA"/>
</dbReference>
<name>A0A6S9RA70_CHRCT</name>
<dbReference type="GO" id="GO:0005615">
    <property type="term" value="C:extracellular space"/>
    <property type="evidence" value="ECO:0007669"/>
    <property type="project" value="TreeGrafter"/>
</dbReference>
<feature type="domain" description="CREG-like beta-barrel" evidence="2">
    <location>
        <begin position="49"/>
        <end position="209"/>
    </location>
</feature>
<evidence type="ECO:0000259" key="2">
    <source>
        <dbReference type="Pfam" id="PF13883"/>
    </source>
</evidence>
<dbReference type="PANTHER" id="PTHR13343">
    <property type="entry name" value="CREG1 PROTEIN"/>
    <property type="match status" value="1"/>
</dbReference>
<accession>A0A6S9RA70</accession>
<dbReference type="PANTHER" id="PTHR13343:SF17">
    <property type="entry name" value="CELLULAR REPRESSOR OF E1A-STIMULATED GENES, ISOFORM A"/>
    <property type="match status" value="1"/>
</dbReference>
<evidence type="ECO:0000313" key="3">
    <source>
        <dbReference type="EMBL" id="CAE0752668.1"/>
    </source>
</evidence>
<sequence length="212" mass="22933">MQGSRSSPVLIVNILAHLPLFVAYGADALDKPSPAAATASTLLHADPPPWQEKALTARWMVANTDWGVLSTSSVHLNGTAFGNPNSFVDGGNGSLYFYVTDRDASMQDVKANPVCSFTLSEAMIPGRCNAAGDLDPEDPRCARLVFSGEWRRLPPHEALRVAAAMFDRHPQMKRWPADHGFYFGTLAISSIWLIDYFGGATDIGVADYYAAA</sequence>